<dbReference type="InterPro" id="IPR036388">
    <property type="entry name" value="WH-like_DNA-bd_sf"/>
</dbReference>
<dbReference type="Pfam" id="PF03466">
    <property type="entry name" value="LysR_substrate"/>
    <property type="match status" value="1"/>
</dbReference>
<dbReference type="InterPro" id="IPR036390">
    <property type="entry name" value="WH_DNA-bd_sf"/>
</dbReference>
<feature type="domain" description="HTH lysR-type" evidence="5">
    <location>
        <begin position="1"/>
        <end position="59"/>
    </location>
</feature>
<evidence type="ECO:0000259" key="5">
    <source>
        <dbReference type="PROSITE" id="PS50931"/>
    </source>
</evidence>
<evidence type="ECO:0000256" key="2">
    <source>
        <dbReference type="ARBA" id="ARBA00023015"/>
    </source>
</evidence>
<name>A0ABW9A7L9_9BURK</name>
<dbReference type="InterPro" id="IPR005119">
    <property type="entry name" value="LysR_subst-bd"/>
</dbReference>
<proteinExistence type="inferred from homology"/>
<dbReference type="SUPFAM" id="SSF53850">
    <property type="entry name" value="Periplasmic binding protein-like II"/>
    <property type="match status" value="1"/>
</dbReference>
<gene>
    <name evidence="6" type="ORF">PQR62_06760</name>
</gene>
<dbReference type="RefSeq" id="WP_408156111.1">
    <property type="nucleotide sequence ID" value="NZ_JAQQFM010000003.1"/>
</dbReference>
<protein>
    <submittedName>
        <fullName evidence="6">LysR family transcriptional regulator</fullName>
    </submittedName>
</protein>
<organism evidence="6 7">
    <name type="scientific">Herbaspirillum lusitanum</name>
    <dbReference type="NCBI Taxonomy" id="213312"/>
    <lineage>
        <taxon>Bacteria</taxon>
        <taxon>Pseudomonadati</taxon>
        <taxon>Pseudomonadota</taxon>
        <taxon>Betaproteobacteria</taxon>
        <taxon>Burkholderiales</taxon>
        <taxon>Oxalobacteraceae</taxon>
        <taxon>Herbaspirillum</taxon>
    </lineage>
</organism>
<keyword evidence="7" id="KW-1185">Reference proteome</keyword>
<keyword evidence="4" id="KW-0804">Transcription</keyword>
<dbReference type="InterPro" id="IPR000847">
    <property type="entry name" value="LysR_HTH_N"/>
</dbReference>
<dbReference type="PANTHER" id="PTHR30537:SF5">
    <property type="entry name" value="HTH-TYPE TRANSCRIPTIONAL ACTIVATOR TTDR-RELATED"/>
    <property type="match status" value="1"/>
</dbReference>
<dbReference type="SUPFAM" id="SSF46785">
    <property type="entry name" value="Winged helix' DNA-binding domain"/>
    <property type="match status" value="1"/>
</dbReference>
<dbReference type="CDD" id="cd08422">
    <property type="entry name" value="PBP2_CrgA_like"/>
    <property type="match status" value="1"/>
</dbReference>
<keyword evidence="2" id="KW-0805">Transcription regulation</keyword>
<evidence type="ECO:0000313" key="7">
    <source>
        <dbReference type="Proteomes" id="UP001629246"/>
    </source>
</evidence>
<evidence type="ECO:0000256" key="1">
    <source>
        <dbReference type="ARBA" id="ARBA00009437"/>
    </source>
</evidence>
<evidence type="ECO:0000256" key="4">
    <source>
        <dbReference type="ARBA" id="ARBA00023163"/>
    </source>
</evidence>
<sequence>MDRLREISCFVSVVEAGSFVRAADIVGVSKAAVSRAVLDLEQRLGMRLLHRNTRSLSLTDAGHDYWQRCKHILEELAEADDVVSADGGQVVGQLRISAPHSFGILHLAPLWPDFMRLHPGIRLDIHLSDRMSDIVGEGFDLAIRIAQLQDSMLAQRRLAGTRIVACAAPAYLATHGTPGHPAELERHQVIAYSYFMHKDEWHFDGNEGPVAVRTRALMQANNGDTCLSAALAGMGIILQPDFLVAPYIARRQLVPILPAYPVREMGIYAVFSSQRHLPLKVRAMIDFLVAAFDRVDWNTGVAGSRTPGVGTLAYAAAA</sequence>
<comment type="caution">
    <text evidence="6">The sequence shown here is derived from an EMBL/GenBank/DDBJ whole genome shotgun (WGS) entry which is preliminary data.</text>
</comment>
<dbReference type="InterPro" id="IPR058163">
    <property type="entry name" value="LysR-type_TF_proteobact-type"/>
</dbReference>
<comment type="similarity">
    <text evidence="1">Belongs to the LysR transcriptional regulatory family.</text>
</comment>
<dbReference type="Pfam" id="PF00126">
    <property type="entry name" value="HTH_1"/>
    <property type="match status" value="1"/>
</dbReference>
<keyword evidence="3" id="KW-0238">DNA-binding</keyword>
<dbReference type="PANTHER" id="PTHR30537">
    <property type="entry name" value="HTH-TYPE TRANSCRIPTIONAL REGULATOR"/>
    <property type="match status" value="1"/>
</dbReference>
<dbReference type="Gene3D" id="3.40.190.290">
    <property type="match status" value="1"/>
</dbReference>
<evidence type="ECO:0000256" key="3">
    <source>
        <dbReference type="ARBA" id="ARBA00023125"/>
    </source>
</evidence>
<dbReference type="EMBL" id="JAQQFM010000003">
    <property type="protein sequence ID" value="MFL9923955.1"/>
    <property type="molecule type" value="Genomic_DNA"/>
</dbReference>
<dbReference type="Proteomes" id="UP001629246">
    <property type="component" value="Unassembled WGS sequence"/>
</dbReference>
<evidence type="ECO:0000313" key="6">
    <source>
        <dbReference type="EMBL" id="MFL9923955.1"/>
    </source>
</evidence>
<dbReference type="Gene3D" id="1.10.10.10">
    <property type="entry name" value="Winged helix-like DNA-binding domain superfamily/Winged helix DNA-binding domain"/>
    <property type="match status" value="1"/>
</dbReference>
<dbReference type="PROSITE" id="PS50931">
    <property type="entry name" value="HTH_LYSR"/>
    <property type="match status" value="1"/>
</dbReference>
<accession>A0ABW9A7L9</accession>
<reference evidence="6 7" key="1">
    <citation type="journal article" date="2024" name="Chem. Sci.">
        <title>Discovery of megapolipeptins by genome mining of a Burkholderiales bacteria collection.</title>
        <authorList>
            <person name="Paulo B.S."/>
            <person name="Recchia M.J.J."/>
            <person name="Lee S."/>
            <person name="Fergusson C.H."/>
            <person name="Romanowski S.B."/>
            <person name="Hernandez A."/>
            <person name="Krull N."/>
            <person name="Liu D.Y."/>
            <person name="Cavanagh H."/>
            <person name="Bos A."/>
            <person name="Gray C.A."/>
            <person name="Murphy B.T."/>
            <person name="Linington R.G."/>
            <person name="Eustaquio A.S."/>
        </authorList>
    </citation>
    <scope>NUCLEOTIDE SEQUENCE [LARGE SCALE GENOMIC DNA]</scope>
    <source>
        <strain evidence="6 7">RL21-008-BIB-A</strain>
    </source>
</reference>